<keyword evidence="4 5" id="KW-0539">Nucleus</keyword>
<evidence type="ECO:0000256" key="4">
    <source>
        <dbReference type="ARBA" id="ARBA00023242"/>
    </source>
</evidence>
<organism evidence="8 9">
    <name type="scientific">Zingiber officinale</name>
    <name type="common">Ginger</name>
    <name type="synonym">Amomum zingiber</name>
    <dbReference type="NCBI Taxonomy" id="94328"/>
    <lineage>
        <taxon>Eukaryota</taxon>
        <taxon>Viridiplantae</taxon>
        <taxon>Streptophyta</taxon>
        <taxon>Embryophyta</taxon>
        <taxon>Tracheophyta</taxon>
        <taxon>Spermatophyta</taxon>
        <taxon>Magnoliopsida</taxon>
        <taxon>Liliopsida</taxon>
        <taxon>Zingiberales</taxon>
        <taxon>Zingiberaceae</taxon>
        <taxon>Zingiber</taxon>
    </lineage>
</organism>
<keyword evidence="3" id="KW-0804">Transcription</keyword>
<proteinExistence type="predicted"/>
<dbReference type="InterPro" id="IPR045280">
    <property type="entry name" value="TIFY-like"/>
</dbReference>
<dbReference type="GO" id="GO:0006355">
    <property type="term" value="P:regulation of DNA-templated transcription"/>
    <property type="evidence" value="ECO:0007669"/>
    <property type="project" value="InterPro"/>
</dbReference>
<dbReference type="PANTHER" id="PTHR46125">
    <property type="entry name" value="GATA TRANSCRIPTION FACTOR 28"/>
    <property type="match status" value="1"/>
</dbReference>
<dbReference type="PROSITE" id="PS51017">
    <property type="entry name" value="CCT"/>
    <property type="match status" value="1"/>
</dbReference>
<dbReference type="Gene3D" id="3.10.110.10">
    <property type="entry name" value="Ubiquitin Conjugating Enzyme"/>
    <property type="match status" value="1"/>
</dbReference>
<evidence type="ECO:0000256" key="6">
    <source>
        <dbReference type="SAM" id="MobiDB-lite"/>
    </source>
</evidence>
<dbReference type="Proteomes" id="UP000734854">
    <property type="component" value="Unassembled WGS sequence"/>
</dbReference>
<dbReference type="PANTHER" id="PTHR46125:SF27">
    <property type="entry name" value="GATA TRANSCRIPTION FACTOR 28"/>
    <property type="match status" value="1"/>
</dbReference>
<keyword evidence="9" id="KW-1185">Reference proteome</keyword>
<evidence type="ECO:0000313" key="8">
    <source>
        <dbReference type="EMBL" id="KAG6510209.1"/>
    </source>
</evidence>
<dbReference type="Pfam" id="PF06203">
    <property type="entry name" value="CCT"/>
    <property type="match status" value="1"/>
</dbReference>
<dbReference type="EMBL" id="JACMSC010000008">
    <property type="protein sequence ID" value="KAG6510209.1"/>
    <property type="molecule type" value="Genomic_DNA"/>
</dbReference>
<keyword evidence="2" id="KW-0805">Transcription regulation</keyword>
<evidence type="ECO:0000256" key="2">
    <source>
        <dbReference type="ARBA" id="ARBA00023015"/>
    </source>
</evidence>
<comment type="subcellular location">
    <subcellularLocation>
        <location evidence="1 5">Nucleus</location>
    </subcellularLocation>
</comment>
<evidence type="ECO:0000259" key="7">
    <source>
        <dbReference type="PROSITE" id="PS51017"/>
    </source>
</evidence>
<name>A0A8J5L8U7_ZINOF</name>
<feature type="region of interest" description="Disordered" evidence="6">
    <location>
        <begin position="69"/>
        <end position="101"/>
    </location>
</feature>
<dbReference type="SUPFAM" id="SSF54495">
    <property type="entry name" value="UBC-like"/>
    <property type="match status" value="1"/>
</dbReference>
<evidence type="ECO:0000313" key="9">
    <source>
        <dbReference type="Proteomes" id="UP000734854"/>
    </source>
</evidence>
<evidence type="ECO:0000256" key="3">
    <source>
        <dbReference type="ARBA" id="ARBA00023163"/>
    </source>
</evidence>
<evidence type="ECO:0000256" key="1">
    <source>
        <dbReference type="ARBA" id="ARBA00004123"/>
    </source>
</evidence>
<sequence length="258" mass="28599">MSTPARKRLMRDFKRLQQDPPAGISGAPHDNNIMLWNVVIFGYAWKELLEALELIAAADVRALQQYEEADYNSGSHGREEEAVGSVENGEMEADGLSGPSHLGDTQPLVTVQPGGNQLTLSFQHGDMPHRIASLMRFREKRKECNFEKKIRYTVRKEVASSYLVTGEKSGEFTARLLEFIMCVVSKIQSSCNHGSQNADALALKESKIQGTLVDQNESTTEVDSFRSVDSFEGGRSSFNGASHPLEPMDIDLVKSVYV</sequence>
<accession>A0A8J5L8U7</accession>
<reference evidence="8 9" key="1">
    <citation type="submission" date="2020-08" db="EMBL/GenBank/DDBJ databases">
        <title>Plant Genome Project.</title>
        <authorList>
            <person name="Zhang R.-G."/>
        </authorList>
    </citation>
    <scope>NUCLEOTIDE SEQUENCE [LARGE SCALE GENOMIC DNA]</scope>
    <source>
        <tissue evidence="8">Rhizome</tissue>
    </source>
</reference>
<dbReference type="InterPro" id="IPR016135">
    <property type="entry name" value="UBQ-conjugating_enzyme/RWD"/>
</dbReference>
<evidence type="ECO:0000256" key="5">
    <source>
        <dbReference type="PROSITE-ProRule" id="PRU00357"/>
    </source>
</evidence>
<protein>
    <recommendedName>
        <fullName evidence="7">CCT domain-containing protein</fullName>
    </recommendedName>
</protein>
<gene>
    <name evidence="8" type="ORF">ZIOFF_028218</name>
</gene>
<comment type="caution">
    <text evidence="8">The sequence shown here is derived from an EMBL/GenBank/DDBJ whole genome shotgun (WGS) entry which is preliminary data.</text>
</comment>
<dbReference type="GO" id="GO:0005634">
    <property type="term" value="C:nucleus"/>
    <property type="evidence" value="ECO:0007669"/>
    <property type="project" value="UniProtKB-SubCell"/>
</dbReference>
<feature type="domain" description="CCT" evidence="7">
    <location>
        <begin position="130"/>
        <end position="172"/>
    </location>
</feature>
<dbReference type="InterPro" id="IPR010402">
    <property type="entry name" value="CCT_domain"/>
</dbReference>
<dbReference type="AlphaFoldDB" id="A0A8J5L8U7"/>